<dbReference type="GO" id="GO:0016020">
    <property type="term" value="C:membrane"/>
    <property type="evidence" value="ECO:0007669"/>
    <property type="project" value="UniProtKB-SubCell"/>
</dbReference>
<dbReference type="PANTHER" id="PTHR33048:SF129">
    <property type="entry name" value="INTEGRAL MEMBRANE PROTEIN-RELATED"/>
    <property type="match status" value="1"/>
</dbReference>
<dbReference type="InterPro" id="IPR049326">
    <property type="entry name" value="Rhodopsin_dom_fungi"/>
</dbReference>
<dbReference type="STRING" id="1664694.A0A0N0NJT3"/>
<evidence type="ECO:0000313" key="10">
    <source>
        <dbReference type="Proteomes" id="UP000038010"/>
    </source>
</evidence>
<dbReference type="EMBL" id="LFJN01000025">
    <property type="protein sequence ID" value="KPI37258.1"/>
    <property type="molecule type" value="Genomic_DNA"/>
</dbReference>
<evidence type="ECO:0000256" key="1">
    <source>
        <dbReference type="ARBA" id="ARBA00004141"/>
    </source>
</evidence>
<feature type="transmembrane region" description="Helical" evidence="7">
    <location>
        <begin position="232"/>
        <end position="251"/>
    </location>
</feature>
<evidence type="ECO:0000256" key="3">
    <source>
        <dbReference type="ARBA" id="ARBA00022989"/>
    </source>
</evidence>
<dbReference type="InterPro" id="IPR052337">
    <property type="entry name" value="SAT4-like"/>
</dbReference>
<keyword evidence="3 7" id="KW-1133">Transmembrane helix</keyword>
<keyword evidence="2 7" id="KW-0812">Transmembrane</keyword>
<evidence type="ECO:0000256" key="6">
    <source>
        <dbReference type="SAM" id="MobiDB-lite"/>
    </source>
</evidence>
<evidence type="ECO:0000313" key="9">
    <source>
        <dbReference type="EMBL" id="KPI37258.1"/>
    </source>
</evidence>
<dbReference type="Proteomes" id="UP000038010">
    <property type="component" value="Unassembled WGS sequence"/>
</dbReference>
<evidence type="ECO:0000256" key="4">
    <source>
        <dbReference type="ARBA" id="ARBA00023136"/>
    </source>
</evidence>
<feature type="domain" description="Rhodopsin" evidence="8">
    <location>
        <begin position="47"/>
        <end position="295"/>
    </location>
</feature>
<keyword evidence="10" id="KW-1185">Reference proteome</keyword>
<feature type="transmembrane region" description="Helical" evidence="7">
    <location>
        <begin position="201"/>
        <end position="220"/>
    </location>
</feature>
<keyword evidence="4 7" id="KW-0472">Membrane</keyword>
<feature type="transmembrane region" description="Helical" evidence="7">
    <location>
        <begin position="29"/>
        <end position="51"/>
    </location>
</feature>
<dbReference type="GeneID" id="28733346"/>
<dbReference type="Pfam" id="PF20684">
    <property type="entry name" value="Fung_rhodopsin"/>
    <property type="match status" value="1"/>
</dbReference>
<dbReference type="VEuPathDB" id="FungiDB:AB675_1566"/>
<feature type="transmembrane region" description="Helical" evidence="7">
    <location>
        <begin position="141"/>
        <end position="174"/>
    </location>
</feature>
<dbReference type="RefSeq" id="XP_017997221.1">
    <property type="nucleotide sequence ID" value="XM_018141466.1"/>
</dbReference>
<feature type="transmembrane region" description="Helical" evidence="7">
    <location>
        <begin position="63"/>
        <end position="86"/>
    </location>
</feature>
<organism evidence="9 10">
    <name type="scientific">Cyphellophora attinorum</name>
    <dbReference type="NCBI Taxonomy" id="1664694"/>
    <lineage>
        <taxon>Eukaryota</taxon>
        <taxon>Fungi</taxon>
        <taxon>Dikarya</taxon>
        <taxon>Ascomycota</taxon>
        <taxon>Pezizomycotina</taxon>
        <taxon>Eurotiomycetes</taxon>
        <taxon>Chaetothyriomycetidae</taxon>
        <taxon>Chaetothyriales</taxon>
        <taxon>Cyphellophoraceae</taxon>
        <taxon>Cyphellophora</taxon>
    </lineage>
</organism>
<accession>A0A0N0NJT3</accession>
<gene>
    <name evidence="9" type="ORF">AB675_1566</name>
</gene>
<evidence type="ECO:0000256" key="2">
    <source>
        <dbReference type="ARBA" id="ARBA00022692"/>
    </source>
</evidence>
<evidence type="ECO:0000256" key="5">
    <source>
        <dbReference type="ARBA" id="ARBA00038359"/>
    </source>
</evidence>
<feature type="transmembrane region" description="Helical" evidence="7">
    <location>
        <begin position="271"/>
        <end position="290"/>
    </location>
</feature>
<feature type="region of interest" description="Disordered" evidence="6">
    <location>
        <begin position="421"/>
        <end position="442"/>
    </location>
</feature>
<comment type="similarity">
    <text evidence="5">Belongs to the SAT4 family.</text>
</comment>
<name>A0A0N0NJT3_9EURO</name>
<feature type="transmembrane region" description="Helical" evidence="7">
    <location>
        <begin position="106"/>
        <end position="129"/>
    </location>
</feature>
<dbReference type="OrthoDB" id="5329176at2759"/>
<dbReference type="AlphaFoldDB" id="A0A0N0NJT3"/>
<comment type="caution">
    <text evidence="9">The sequence shown here is derived from an EMBL/GenBank/DDBJ whole genome shotgun (WGS) entry which is preliminary data.</text>
</comment>
<comment type="subcellular location">
    <subcellularLocation>
        <location evidence="1">Membrane</location>
        <topology evidence="1">Multi-pass membrane protein</topology>
    </subcellularLocation>
</comment>
<protein>
    <recommendedName>
        <fullName evidence="8">Rhodopsin domain-containing protein</fullName>
    </recommendedName>
</protein>
<feature type="compositionally biased region" description="Low complexity" evidence="6">
    <location>
        <begin position="421"/>
        <end position="430"/>
    </location>
</feature>
<reference evidence="9 10" key="1">
    <citation type="submission" date="2015-06" db="EMBL/GenBank/DDBJ databases">
        <title>Draft genome of the ant-associated black yeast Phialophora attae CBS 131958.</title>
        <authorList>
            <person name="Moreno L.F."/>
            <person name="Stielow B.J."/>
            <person name="de Hoog S."/>
            <person name="Vicente V.A."/>
            <person name="Weiss V.A."/>
            <person name="de Vries M."/>
            <person name="Cruz L.M."/>
            <person name="Souza E.M."/>
        </authorList>
    </citation>
    <scope>NUCLEOTIDE SEQUENCE [LARGE SCALE GENOMIC DNA]</scope>
    <source>
        <strain evidence="9 10">CBS 131958</strain>
    </source>
</reference>
<evidence type="ECO:0000256" key="7">
    <source>
        <dbReference type="SAM" id="Phobius"/>
    </source>
</evidence>
<sequence>MVDTLHPPYSVIATWPKPNYIDPHTRGPALANLCIALIVIGVLVVTARLYTRLFLTRAAGLDDACIVIALAFGIALSVLVIIGNKVWWSGHHIWDIPISKFADHRFNIWCAEWCYVISTSCTKISVLLFYRRISIKFSKAFIIATWAGIVYNILYMIAFALVLLLLCSPISAYWNSFNVIWVMTHPNFKCGAENIELPLSGVFSVIGDFYSALLPILVIFNLNLSRRQKWSLYALFSLAFLIVAAGIARTVLMWQMMNEIYDFTWVLWEMWIWGVVELYVAILAASAPALKPFLRIFLVNPLKSFAAATTSRREKRGFRSEKSRQNPDGSKAQIYASKKGSLYQSQKGSTKSRVSVRESALMEDLEELGIAHGGRDMLASWDEYIGKEIDNDELDTKRYQLQQNKHGKVAMAQVWHSSSRASSRPTTARSVTDHPQGFWNSSNTPDAASDVYVGHGGWDMGAELLVASVIVYAAGYADEVEVVCGFESYFGEVEEEFRCGGIELDAIVLSALVGNENVERMRALIGGC</sequence>
<evidence type="ECO:0000259" key="8">
    <source>
        <dbReference type="Pfam" id="PF20684"/>
    </source>
</evidence>
<dbReference type="PANTHER" id="PTHR33048">
    <property type="entry name" value="PTH11-LIKE INTEGRAL MEMBRANE PROTEIN (AFU_ORTHOLOGUE AFUA_5G11245)"/>
    <property type="match status" value="1"/>
</dbReference>
<proteinExistence type="inferred from homology"/>